<evidence type="ECO:0000313" key="1">
    <source>
        <dbReference type="EMBL" id="KKN18985.1"/>
    </source>
</evidence>
<proteinExistence type="predicted"/>
<accession>A0A0F9NHI0</accession>
<protein>
    <submittedName>
        <fullName evidence="1">Uncharacterized protein</fullName>
    </submittedName>
</protein>
<sequence length="66" mass="7910">MKDQGVIKTELIWHEKTEKPDKNKRCLVYSTQYKNRDATMVFRILDSQFIRICSDVSLWAYLETPK</sequence>
<gene>
    <name evidence="1" type="ORF">LCGC14_0950340</name>
</gene>
<name>A0A0F9NHI0_9ZZZZ</name>
<reference evidence="1" key="1">
    <citation type="journal article" date="2015" name="Nature">
        <title>Complex archaea that bridge the gap between prokaryotes and eukaryotes.</title>
        <authorList>
            <person name="Spang A."/>
            <person name="Saw J.H."/>
            <person name="Jorgensen S.L."/>
            <person name="Zaremba-Niedzwiedzka K."/>
            <person name="Martijn J."/>
            <person name="Lind A.E."/>
            <person name="van Eijk R."/>
            <person name="Schleper C."/>
            <person name="Guy L."/>
            <person name="Ettema T.J."/>
        </authorList>
    </citation>
    <scope>NUCLEOTIDE SEQUENCE</scope>
</reference>
<comment type="caution">
    <text evidence="1">The sequence shown here is derived from an EMBL/GenBank/DDBJ whole genome shotgun (WGS) entry which is preliminary data.</text>
</comment>
<dbReference type="AlphaFoldDB" id="A0A0F9NHI0"/>
<organism evidence="1">
    <name type="scientific">marine sediment metagenome</name>
    <dbReference type="NCBI Taxonomy" id="412755"/>
    <lineage>
        <taxon>unclassified sequences</taxon>
        <taxon>metagenomes</taxon>
        <taxon>ecological metagenomes</taxon>
    </lineage>
</organism>
<dbReference type="EMBL" id="LAZR01003377">
    <property type="protein sequence ID" value="KKN18985.1"/>
    <property type="molecule type" value="Genomic_DNA"/>
</dbReference>